<dbReference type="InterPro" id="IPR010499">
    <property type="entry name" value="AraC_E-bd"/>
</dbReference>
<dbReference type="Pfam" id="PF13411">
    <property type="entry name" value="MerR_1"/>
    <property type="match status" value="1"/>
</dbReference>
<keyword evidence="2" id="KW-0805">Transcription regulation</keyword>
<name>A0A1T4MTJ0_9FUSO</name>
<sequence length="268" mass="32137">MKKKYYKIGEISKLYKISSDILRHYEKIGLIVPDYKGDNGYRYYSKKQIWKLNNIRNLRSLGVGLNEIKEFLNERNIKSTKNVIDYQLKEIEKSIEQLKILRTDLEIKKKNIDYFEMFKDFEKIIIKDIPDRKILKKLGSFKYDWEIDYELRILNEKIDFESDFIFTENQIGAGLKKEEFLNGNYMTYNESFIINNYQGEELKGGKYLSLTFKGPYNTISNYYDELNNYIKLNKLNVIGDILEIYHVEIHITEDENEFITEIQIPIKK</sequence>
<dbReference type="InterPro" id="IPR047057">
    <property type="entry name" value="MerR_fam"/>
</dbReference>
<keyword evidence="1" id="KW-0678">Repressor</keyword>
<evidence type="ECO:0000256" key="1">
    <source>
        <dbReference type="ARBA" id="ARBA00022491"/>
    </source>
</evidence>
<protein>
    <submittedName>
        <fullName evidence="6">DNA-binding transcriptional regulator, MerR family</fullName>
    </submittedName>
</protein>
<dbReference type="SUPFAM" id="SSF55136">
    <property type="entry name" value="Probable bacterial effector-binding domain"/>
    <property type="match status" value="1"/>
</dbReference>
<proteinExistence type="predicted"/>
<gene>
    <name evidence="6" type="ORF">SAMN02745174_01322</name>
</gene>
<dbReference type="PROSITE" id="PS50937">
    <property type="entry name" value="HTH_MERR_2"/>
    <property type="match status" value="1"/>
</dbReference>
<evidence type="ECO:0000259" key="5">
    <source>
        <dbReference type="PROSITE" id="PS50937"/>
    </source>
</evidence>
<evidence type="ECO:0000313" key="6">
    <source>
        <dbReference type="EMBL" id="SJZ70389.1"/>
    </source>
</evidence>
<dbReference type="Gene3D" id="1.10.1660.10">
    <property type="match status" value="1"/>
</dbReference>
<keyword evidence="4" id="KW-0804">Transcription</keyword>
<dbReference type="RefSeq" id="WP_078693819.1">
    <property type="nucleotide sequence ID" value="NZ_FUWX01000009.1"/>
</dbReference>
<evidence type="ECO:0000256" key="3">
    <source>
        <dbReference type="ARBA" id="ARBA00023125"/>
    </source>
</evidence>
<dbReference type="GO" id="GO:0003700">
    <property type="term" value="F:DNA-binding transcription factor activity"/>
    <property type="evidence" value="ECO:0007669"/>
    <property type="project" value="InterPro"/>
</dbReference>
<dbReference type="SMART" id="SM00871">
    <property type="entry name" value="AraC_E_bind"/>
    <property type="match status" value="1"/>
</dbReference>
<dbReference type="OrthoDB" id="9773308at2"/>
<keyword evidence="7" id="KW-1185">Reference proteome</keyword>
<dbReference type="Gene3D" id="3.20.80.10">
    <property type="entry name" value="Regulatory factor, effector binding domain"/>
    <property type="match status" value="1"/>
</dbReference>
<dbReference type="Proteomes" id="UP000191153">
    <property type="component" value="Unassembled WGS sequence"/>
</dbReference>
<dbReference type="InterPro" id="IPR011256">
    <property type="entry name" value="Reg_factor_effector_dom_sf"/>
</dbReference>
<dbReference type="Pfam" id="PF06445">
    <property type="entry name" value="GyrI-like"/>
    <property type="match status" value="1"/>
</dbReference>
<dbReference type="InterPro" id="IPR000551">
    <property type="entry name" value="MerR-type_HTH_dom"/>
</dbReference>
<dbReference type="InterPro" id="IPR009061">
    <property type="entry name" value="DNA-bd_dom_put_sf"/>
</dbReference>
<dbReference type="EMBL" id="FUWX01000009">
    <property type="protein sequence ID" value="SJZ70389.1"/>
    <property type="molecule type" value="Genomic_DNA"/>
</dbReference>
<dbReference type="GO" id="GO:0003677">
    <property type="term" value="F:DNA binding"/>
    <property type="evidence" value="ECO:0007669"/>
    <property type="project" value="UniProtKB-KW"/>
</dbReference>
<evidence type="ECO:0000313" key="7">
    <source>
        <dbReference type="Proteomes" id="UP000191153"/>
    </source>
</evidence>
<dbReference type="InterPro" id="IPR029442">
    <property type="entry name" value="GyrI-like"/>
</dbReference>
<dbReference type="SMART" id="SM00422">
    <property type="entry name" value="HTH_MERR"/>
    <property type="match status" value="1"/>
</dbReference>
<dbReference type="PANTHER" id="PTHR30204">
    <property type="entry name" value="REDOX-CYCLING DRUG-SENSING TRANSCRIPTIONAL ACTIVATOR SOXR"/>
    <property type="match status" value="1"/>
</dbReference>
<accession>A0A1T4MTJ0</accession>
<dbReference type="SUPFAM" id="SSF46955">
    <property type="entry name" value="Putative DNA-binding domain"/>
    <property type="match status" value="1"/>
</dbReference>
<dbReference type="AlphaFoldDB" id="A0A1T4MTJ0"/>
<reference evidence="6 7" key="1">
    <citation type="submission" date="2017-02" db="EMBL/GenBank/DDBJ databases">
        <authorList>
            <person name="Peterson S.W."/>
        </authorList>
    </citation>
    <scope>NUCLEOTIDE SEQUENCE [LARGE SCALE GENOMIC DNA]</scope>
    <source>
        <strain evidence="6 7">ATCC 700028</strain>
    </source>
</reference>
<evidence type="ECO:0000256" key="2">
    <source>
        <dbReference type="ARBA" id="ARBA00023015"/>
    </source>
</evidence>
<evidence type="ECO:0000256" key="4">
    <source>
        <dbReference type="ARBA" id="ARBA00023163"/>
    </source>
</evidence>
<dbReference type="PANTHER" id="PTHR30204:SF69">
    <property type="entry name" value="MERR-FAMILY TRANSCRIPTIONAL REGULATOR"/>
    <property type="match status" value="1"/>
</dbReference>
<feature type="domain" description="HTH merR-type" evidence="5">
    <location>
        <begin position="5"/>
        <end position="74"/>
    </location>
</feature>
<dbReference type="STRING" id="180163.SAMN02745174_01322"/>
<keyword evidence="3 6" id="KW-0238">DNA-binding</keyword>
<organism evidence="6 7">
    <name type="scientific">Cetobacterium ceti</name>
    <dbReference type="NCBI Taxonomy" id="180163"/>
    <lineage>
        <taxon>Bacteria</taxon>
        <taxon>Fusobacteriati</taxon>
        <taxon>Fusobacteriota</taxon>
        <taxon>Fusobacteriia</taxon>
        <taxon>Fusobacteriales</taxon>
        <taxon>Fusobacteriaceae</taxon>
        <taxon>Cetobacterium</taxon>
    </lineage>
</organism>